<sequence>MLAPITLKDELVVQYRPKERIVPRYVDSQLIAVDCLPDRLDGGAATIREFFHSPTEYLDKPMEIPRIVGRLILKLIKRRVLVLQEHAGQSIDVVGQ</sequence>
<accession>A0A450YPU0</accession>
<proteinExistence type="predicted"/>
<dbReference type="EMBL" id="CAADFU010000027">
    <property type="protein sequence ID" value="VFK43548.1"/>
    <property type="molecule type" value="Genomic_DNA"/>
</dbReference>
<organism evidence="2">
    <name type="scientific">Candidatus Kentrum sp. SD</name>
    <dbReference type="NCBI Taxonomy" id="2126332"/>
    <lineage>
        <taxon>Bacteria</taxon>
        <taxon>Pseudomonadati</taxon>
        <taxon>Pseudomonadota</taxon>
        <taxon>Gammaproteobacteria</taxon>
        <taxon>Candidatus Kentrum</taxon>
    </lineage>
</organism>
<protein>
    <submittedName>
        <fullName evidence="2">Uncharacterized protein</fullName>
    </submittedName>
</protein>
<name>A0A450YPU0_9GAMM</name>
<evidence type="ECO:0000313" key="1">
    <source>
        <dbReference type="EMBL" id="VFK38802.1"/>
    </source>
</evidence>
<reference evidence="2" key="1">
    <citation type="submission" date="2019-02" db="EMBL/GenBank/DDBJ databases">
        <authorList>
            <person name="Gruber-Vodicka R. H."/>
            <person name="Seah K. B. B."/>
        </authorList>
    </citation>
    <scope>NUCLEOTIDE SEQUENCE</scope>
    <source>
        <strain evidence="2">BECK_S1320</strain>
        <strain evidence="1">BECK_S1321</strain>
    </source>
</reference>
<gene>
    <name evidence="2" type="ORF">BECKSD772E_GA0070983_10274</name>
    <name evidence="1" type="ORF">BECKSD772F_GA0070984_10284</name>
</gene>
<dbReference type="EMBL" id="CAADFR010000028">
    <property type="protein sequence ID" value="VFK38802.1"/>
    <property type="molecule type" value="Genomic_DNA"/>
</dbReference>
<evidence type="ECO:0000313" key="2">
    <source>
        <dbReference type="EMBL" id="VFK43548.1"/>
    </source>
</evidence>
<dbReference type="AlphaFoldDB" id="A0A450YPU0"/>